<dbReference type="CDD" id="cd00112">
    <property type="entry name" value="LDLa"/>
    <property type="match status" value="2"/>
</dbReference>
<dbReference type="Gene3D" id="2.60.120.290">
    <property type="entry name" value="Spermadhesin, CUB domain"/>
    <property type="match status" value="1"/>
</dbReference>
<organism evidence="14 15">
    <name type="scientific">Acanthaster planci</name>
    <name type="common">Crown-of-thorns starfish</name>
    <dbReference type="NCBI Taxonomy" id="133434"/>
    <lineage>
        <taxon>Eukaryota</taxon>
        <taxon>Metazoa</taxon>
        <taxon>Echinodermata</taxon>
        <taxon>Eleutherozoa</taxon>
        <taxon>Asterozoa</taxon>
        <taxon>Asteroidea</taxon>
        <taxon>Valvatacea</taxon>
        <taxon>Valvatida</taxon>
        <taxon>Acanthasteridae</taxon>
        <taxon>Acanthaster</taxon>
    </lineage>
</organism>
<dbReference type="InterPro" id="IPR023415">
    <property type="entry name" value="LDLR_class-A_CS"/>
</dbReference>
<accession>A0A8B7ZMN5</accession>
<evidence type="ECO:0000259" key="13">
    <source>
        <dbReference type="PROSITE" id="PS01180"/>
    </source>
</evidence>
<dbReference type="PANTHER" id="PTHR24270">
    <property type="entry name" value="LOW-DENSITY LIPOPROTEIN RECEPTOR-RELATED"/>
    <property type="match status" value="1"/>
</dbReference>
<dbReference type="InterPro" id="IPR000859">
    <property type="entry name" value="CUB_dom"/>
</dbReference>
<keyword evidence="14" id="KW-1185">Reference proteome</keyword>
<dbReference type="SUPFAM" id="SSF57424">
    <property type="entry name" value="LDL receptor-like module"/>
    <property type="match status" value="3"/>
</dbReference>
<dbReference type="GeneID" id="110987602"/>
<proteinExistence type="inferred from homology"/>
<sequence>MMRIRTILGLIGLMFASIHCQSTCTSPYQETHCLYKKDKCIQDVSTPIDVSSVPYQGNIAVKLRYGFWPYPTTNCSLVLIYNTPALFLVKQSEEYNFNLGDRQCLTLFDGPTTGASKWLRKCGRSDNRFVFITTGPAVVFHMTTPGENIVSTYTFIVTPGALEANLYMEDYCQAASNPLVYPNKTIWLHTNRGSLYNNSVDCTMTLYTEPNHRLLIKFHALFLEEYDCLTFYDSDGTNTGSRIRRVCGIYQDAEMETKGRYLTINFNTDAADRKEGATMAITSTSEEWTCDSGQVKCDDGSNCYSLVYDRCDGNFDCNDGSDEKNCSVCYSGVKCEVVEGKGQVCIPRLKMCDGMSDCLDNQDELHESCWCLANTLRCLTASGYKYCIGSYQICDSDRDCLKGEDEEPSLCDCQSGFYCHRIPNGQYGCLNSSDICNGERQCMNGYDEDRHFCELTCDSGQVMCDDGKNCYSLAVERCNDIFECEDGSDEKNCSFCYSGVQCEIFEGSGQVCIPRRKICNAVSDCTDNQDEPDSCWCQEDKFRCLTLDGFHLCIGNDEICDSDWDCKYGEDENPSLCGCQSGFYCHRIPNGQYGCLNSSDICNGDRQCINGYDEGGDLCKSAPSGTGRLVDWMASLLVTSSLLSSSLSLRA</sequence>
<evidence type="ECO:0000256" key="5">
    <source>
        <dbReference type="ARBA" id="ARBA00022737"/>
    </source>
</evidence>
<dbReference type="RefSeq" id="XP_022106155.1">
    <property type="nucleotide sequence ID" value="XM_022250463.1"/>
</dbReference>
<comment type="similarity">
    <text evidence="2">Belongs to the LDLR family.</text>
</comment>
<dbReference type="OrthoDB" id="2019384at2759"/>
<dbReference type="GO" id="GO:0005905">
    <property type="term" value="C:clathrin-coated pit"/>
    <property type="evidence" value="ECO:0007669"/>
    <property type="project" value="UniProtKB-KW"/>
</dbReference>
<dbReference type="SMART" id="SM00042">
    <property type="entry name" value="CUB"/>
    <property type="match status" value="1"/>
</dbReference>
<dbReference type="Proteomes" id="UP000694845">
    <property type="component" value="Unplaced"/>
</dbReference>
<dbReference type="PROSITE" id="PS01209">
    <property type="entry name" value="LDLRA_1"/>
    <property type="match status" value="1"/>
</dbReference>
<evidence type="ECO:0000256" key="11">
    <source>
        <dbReference type="PROSITE-ProRule" id="PRU00124"/>
    </source>
</evidence>
<keyword evidence="6" id="KW-1133">Transmembrane helix</keyword>
<dbReference type="KEGG" id="aplc:110987602"/>
<evidence type="ECO:0000256" key="7">
    <source>
        <dbReference type="ARBA" id="ARBA00023136"/>
    </source>
</evidence>
<dbReference type="SMART" id="SM00192">
    <property type="entry name" value="LDLa"/>
    <property type="match status" value="8"/>
</dbReference>
<gene>
    <name evidence="15" type="primary">LOC110987602</name>
</gene>
<keyword evidence="12" id="KW-0732">Signal</keyword>
<evidence type="ECO:0000256" key="10">
    <source>
        <dbReference type="ARBA" id="ARBA00037878"/>
    </source>
</evidence>
<protein>
    <submittedName>
        <fullName evidence="15">Sortilin-related receptor-like isoform X1</fullName>
    </submittedName>
</protein>
<keyword evidence="7" id="KW-0472">Membrane</keyword>
<dbReference type="OMA" id="MANIRIV"/>
<dbReference type="InterPro" id="IPR050685">
    <property type="entry name" value="LDLR"/>
</dbReference>
<dbReference type="Pfam" id="PF00057">
    <property type="entry name" value="Ldl_recept_a"/>
    <property type="match status" value="1"/>
</dbReference>
<evidence type="ECO:0000256" key="4">
    <source>
        <dbReference type="ARBA" id="ARBA00022692"/>
    </source>
</evidence>
<evidence type="ECO:0000256" key="3">
    <source>
        <dbReference type="ARBA" id="ARBA00022583"/>
    </source>
</evidence>
<evidence type="ECO:0000256" key="12">
    <source>
        <dbReference type="SAM" id="SignalP"/>
    </source>
</evidence>
<keyword evidence="5" id="KW-0677">Repeat</keyword>
<evidence type="ECO:0000313" key="15">
    <source>
        <dbReference type="RefSeq" id="XP_022106155.1"/>
    </source>
</evidence>
<dbReference type="PROSITE" id="PS01180">
    <property type="entry name" value="CUB"/>
    <property type="match status" value="1"/>
</dbReference>
<feature type="domain" description="CUB" evidence="13">
    <location>
        <begin position="158"/>
        <end position="284"/>
    </location>
</feature>
<dbReference type="InterPro" id="IPR035914">
    <property type="entry name" value="Sperma_CUB_dom_sf"/>
</dbReference>
<dbReference type="PROSITE" id="PS50068">
    <property type="entry name" value="LDLRA_2"/>
    <property type="match status" value="7"/>
</dbReference>
<evidence type="ECO:0000256" key="6">
    <source>
        <dbReference type="ARBA" id="ARBA00022989"/>
    </source>
</evidence>
<feature type="disulfide bond" evidence="11">
    <location>
        <begin position="478"/>
        <end position="493"/>
    </location>
</feature>
<feature type="disulfide bond" evidence="11">
    <location>
        <begin position="311"/>
        <end position="326"/>
    </location>
</feature>
<keyword evidence="3" id="KW-0254">Endocytosis</keyword>
<evidence type="ECO:0000256" key="1">
    <source>
        <dbReference type="ARBA" id="ARBA00004167"/>
    </source>
</evidence>
<evidence type="ECO:0000256" key="2">
    <source>
        <dbReference type="ARBA" id="ARBA00009939"/>
    </source>
</evidence>
<name>A0A8B7ZMN5_ACAPL</name>
<dbReference type="Gene3D" id="4.10.400.10">
    <property type="entry name" value="Low-density Lipoprotein Receptor"/>
    <property type="match status" value="4"/>
</dbReference>
<comment type="subcellular location">
    <subcellularLocation>
        <location evidence="10">Membrane</location>
        <location evidence="10">Coated pit</location>
    </subcellularLocation>
    <subcellularLocation>
        <location evidence="1">Membrane</location>
        <topology evidence="1">Single-pass membrane protein</topology>
    </subcellularLocation>
</comment>
<keyword evidence="8 11" id="KW-1015">Disulfide bond</keyword>
<comment type="caution">
    <text evidence="11">Lacks conserved residue(s) required for the propagation of feature annotation.</text>
</comment>
<keyword evidence="4" id="KW-0812">Transmembrane</keyword>
<keyword evidence="9" id="KW-0168">Coated pit</keyword>
<evidence type="ECO:0000256" key="9">
    <source>
        <dbReference type="ARBA" id="ARBA00023176"/>
    </source>
</evidence>
<evidence type="ECO:0000256" key="8">
    <source>
        <dbReference type="ARBA" id="ARBA00023157"/>
    </source>
</evidence>
<dbReference type="PANTHER" id="PTHR24270:SF60">
    <property type="entry name" value="CUB AND LDLA DOMAIN, ISOFORM A-RELATED"/>
    <property type="match status" value="1"/>
</dbReference>
<dbReference type="AlphaFoldDB" id="A0A8B7ZMN5"/>
<dbReference type="GO" id="GO:0005886">
    <property type="term" value="C:plasma membrane"/>
    <property type="evidence" value="ECO:0007669"/>
    <property type="project" value="TreeGrafter"/>
</dbReference>
<dbReference type="PRINTS" id="PR00261">
    <property type="entry name" value="LDLRECEPTOR"/>
</dbReference>
<dbReference type="InterPro" id="IPR036055">
    <property type="entry name" value="LDL_receptor-like_sf"/>
</dbReference>
<dbReference type="CDD" id="cd00041">
    <property type="entry name" value="CUB"/>
    <property type="match status" value="1"/>
</dbReference>
<dbReference type="SUPFAM" id="SSF49854">
    <property type="entry name" value="Spermadhesin, CUB domain"/>
    <property type="match status" value="1"/>
</dbReference>
<feature type="chain" id="PRO_5034716630" evidence="12">
    <location>
        <begin position="21"/>
        <end position="651"/>
    </location>
</feature>
<feature type="signal peptide" evidence="12">
    <location>
        <begin position="1"/>
        <end position="20"/>
    </location>
</feature>
<dbReference type="GO" id="GO:0006897">
    <property type="term" value="P:endocytosis"/>
    <property type="evidence" value="ECO:0007669"/>
    <property type="project" value="UniProtKB-KW"/>
</dbReference>
<dbReference type="InterPro" id="IPR002172">
    <property type="entry name" value="LDrepeatLR_classA_rpt"/>
</dbReference>
<reference evidence="15" key="1">
    <citation type="submission" date="2025-08" db="UniProtKB">
        <authorList>
            <consortium name="RefSeq"/>
        </authorList>
    </citation>
    <scope>IDENTIFICATION</scope>
</reference>
<evidence type="ECO:0000313" key="14">
    <source>
        <dbReference type="Proteomes" id="UP000694845"/>
    </source>
</evidence>